<proteinExistence type="predicted"/>
<evidence type="ECO:0000256" key="1">
    <source>
        <dbReference type="ARBA" id="ARBA00023015"/>
    </source>
</evidence>
<feature type="domain" description="HTH tetR-type" evidence="4">
    <location>
        <begin position="20"/>
        <end position="64"/>
    </location>
</feature>
<dbReference type="InterPro" id="IPR009057">
    <property type="entry name" value="Homeodomain-like_sf"/>
</dbReference>
<dbReference type="SUPFAM" id="SSF46689">
    <property type="entry name" value="Homeodomain-like"/>
    <property type="match status" value="1"/>
</dbReference>
<reference evidence="5 6" key="1">
    <citation type="submission" date="2017-02" db="EMBL/GenBank/DDBJ databases">
        <title>The new phylogeny of genus Mycobacterium.</title>
        <authorList>
            <person name="Tortoli E."/>
            <person name="Trovato A."/>
            <person name="Cirillo D.M."/>
        </authorList>
    </citation>
    <scope>NUCLEOTIDE SEQUENCE [LARGE SCALE GENOMIC DNA]</scope>
    <source>
        <strain evidence="5 6">DSM 44338</strain>
    </source>
</reference>
<protein>
    <submittedName>
        <fullName evidence="5">TetR family transcriptional regulator</fullName>
    </submittedName>
</protein>
<dbReference type="AlphaFoldDB" id="A0A1X0JLT7"/>
<dbReference type="GO" id="GO:0003700">
    <property type="term" value="F:DNA-binding transcription factor activity"/>
    <property type="evidence" value="ECO:0007669"/>
    <property type="project" value="TreeGrafter"/>
</dbReference>
<dbReference type="InterPro" id="IPR001647">
    <property type="entry name" value="HTH_TetR"/>
</dbReference>
<dbReference type="EMBL" id="MVIM01000009">
    <property type="protein sequence ID" value="ORB63853.1"/>
    <property type="molecule type" value="Genomic_DNA"/>
</dbReference>
<dbReference type="GO" id="GO:0000976">
    <property type="term" value="F:transcription cis-regulatory region binding"/>
    <property type="evidence" value="ECO:0007669"/>
    <property type="project" value="TreeGrafter"/>
</dbReference>
<evidence type="ECO:0000256" key="3">
    <source>
        <dbReference type="ARBA" id="ARBA00023163"/>
    </source>
</evidence>
<name>A0A1X0JLT7_9MYCO</name>
<keyword evidence="1" id="KW-0805">Transcription regulation</keyword>
<accession>A0A1X0JLT7</accession>
<dbReference type="PANTHER" id="PTHR30055">
    <property type="entry name" value="HTH-TYPE TRANSCRIPTIONAL REGULATOR RUTR"/>
    <property type="match status" value="1"/>
</dbReference>
<evidence type="ECO:0000313" key="5">
    <source>
        <dbReference type="EMBL" id="ORB63853.1"/>
    </source>
</evidence>
<dbReference type="RefSeq" id="WP_083126832.1">
    <property type="nucleotide sequence ID" value="NZ_MVIM01000009.1"/>
</dbReference>
<keyword evidence="2" id="KW-0238">DNA-binding</keyword>
<evidence type="ECO:0000313" key="6">
    <source>
        <dbReference type="Proteomes" id="UP000192411"/>
    </source>
</evidence>
<dbReference type="STRING" id="75922.BST47_17580"/>
<gene>
    <name evidence="5" type="ORF">BST47_17580</name>
</gene>
<evidence type="ECO:0000259" key="4">
    <source>
        <dbReference type="Pfam" id="PF00440"/>
    </source>
</evidence>
<keyword evidence="3" id="KW-0804">Transcription</keyword>
<keyword evidence="6" id="KW-1185">Reference proteome</keyword>
<dbReference type="InterPro" id="IPR050109">
    <property type="entry name" value="HTH-type_TetR-like_transc_reg"/>
</dbReference>
<dbReference type="PANTHER" id="PTHR30055:SF234">
    <property type="entry name" value="HTH-TYPE TRANSCRIPTIONAL REGULATOR BETI"/>
    <property type="match status" value="1"/>
</dbReference>
<dbReference type="Gene3D" id="1.10.357.10">
    <property type="entry name" value="Tetracycline Repressor, domain 2"/>
    <property type="match status" value="1"/>
</dbReference>
<dbReference type="Pfam" id="PF00440">
    <property type="entry name" value="TetR_N"/>
    <property type="match status" value="1"/>
</dbReference>
<dbReference type="OrthoDB" id="2356263at2"/>
<dbReference type="Proteomes" id="UP000192411">
    <property type="component" value="Unassembled WGS sequence"/>
</dbReference>
<comment type="caution">
    <text evidence="5">The sequence shown here is derived from an EMBL/GenBank/DDBJ whole genome shotgun (WGS) entry which is preliminary data.</text>
</comment>
<sequence length="229" mass="25333">MSTSVPVPVEPSAKQQLVLTAERLFAQRGLDGVPLRQIGTEAGMANKSAVQYHFGSKEGLVQAILLNRLEHLTRRRQLLEARTPSDDLRAIVEAHQLPLIELAEDETCFYLPFLEQLLRYDYSVNPLTSLPDTHRNSHQNYVDRVGALIEHVPQPLRDNRIHDVSSMCVHACADRHRARLVGSPVPSYAVHVSSLLDGFVALLGATPSEETLVALKGASSKRPTLRALP</sequence>
<organism evidence="5 6">
    <name type="scientific">Mycolicibacterium tusciae</name>
    <dbReference type="NCBI Taxonomy" id="75922"/>
    <lineage>
        <taxon>Bacteria</taxon>
        <taxon>Bacillati</taxon>
        <taxon>Actinomycetota</taxon>
        <taxon>Actinomycetes</taxon>
        <taxon>Mycobacteriales</taxon>
        <taxon>Mycobacteriaceae</taxon>
        <taxon>Mycolicibacterium</taxon>
    </lineage>
</organism>
<evidence type="ECO:0000256" key="2">
    <source>
        <dbReference type="ARBA" id="ARBA00023125"/>
    </source>
</evidence>